<evidence type="ECO:0000313" key="2">
    <source>
        <dbReference type="Proteomes" id="UP001220395"/>
    </source>
</evidence>
<geneLocation type="plasmid" evidence="1 2">
    <name>unnamed2</name>
</geneLocation>
<reference evidence="1 2" key="1">
    <citation type="submission" date="2023-02" db="EMBL/GenBank/DDBJ databases">
        <title>Genome sequence of Sphingomonas naphthae.</title>
        <authorList>
            <person name="Kim S."/>
            <person name="Heo J."/>
            <person name="Kwon S.-W."/>
        </authorList>
    </citation>
    <scope>NUCLEOTIDE SEQUENCE [LARGE SCALE GENOMIC DNA]</scope>
    <source>
        <strain evidence="1 2">KACC 18716</strain>
        <plasmid evidence="1 2">unnamed2</plasmid>
    </source>
</reference>
<dbReference type="Pfam" id="PF12599">
    <property type="entry name" value="DUF3768"/>
    <property type="match status" value="1"/>
</dbReference>
<gene>
    <name evidence="1" type="ORF">PQ455_20165</name>
</gene>
<keyword evidence="1" id="KW-0614">Plasmid</keyword>
<protein>
    <submittedName>
        <fullName evidence="1">DUF3768 domain-containing protein</fullName>
    </submittedName>
</protein>
<sequence>MAEPNSSATQPQSQTHATIAILNDGFRQAIHNPGRNRVVMTAGVAALIGNTSLFRGFQRRAELLRAVRDYDTFGPDVDPHGEHDFGRFAFAGETLYWKIDYYDRDLVYGSSDPTDPDLTTRVLTILLTHEY</sequence>
<accession>A0ABY7TVH8</accession>
<name>A0ABY7TVH8_9SPHN</name>
<evidence type="ECO:0000313" key="1">
    <source>
        <dbReference type="EMBL" id="WCT75819.1"/>
    </source>
</evidence>
<keyword evidence="2" id="KW-1185">Reference proteome</keyword>
<dbReference type="RefSeq" id="WP_273692128.1">
    <property type="nucleotide sequence ID" value="NZ_CP117413.1"/>
</dbReference>
<organism evidence="1 2">
    <name type="scientific">Sphingomonas naphthae</name>
    <dbReference type="NCBI Taxonomy" id="1813468"/>
    <lineage>
        <taxon>Bacteria</taxon>
        <taxon>Pseudomonadati</taxon>
        <taxon>Pseudomonadota</taxon>
        <taxon>Alphaproteobacteria</taxon>
        <taxon>Sphingomonadales</taxon>
        <taxon>Sphingomonadaceae</taxon>
        <taxon>Sphingomonas</taxon>
    </lineage>
</organism>
<dbReference type="InterPro" id="IPR022243">
    <property type="entry name" value="DUF3768"/>
</dbReference>
<proteinExistence type="predicted"/>
<dbReference type="EMBL" id="CP117413">
    <property type="protein sequence ID" value="WCT75819.1"/>
    <property type="molecule type" value="Genomic_DNA"/>
</dbReference>
<dbReference type="Proteomes" id="UP001220395">
    <property type="component" value="Plasmid unnamed2"/>
</dbReference>